<dbReference type="AlphaFoldDB" id="A0A5K7SDC3"/>
<protein>
    <recommendedName>
        <fullName evidence="6">P pilus assembly/Cpx signaling pathway, periplasmic inhibitor/zinc-resistance associated protein</fullName>
    </recommendedName>
</protein>
<evidence type="ECO:0000256" key="2">
    <source>
        <dbReference type="SAM" id="MobiDB-lite"/>
    </source>
</evidence>
<feature type="region of interest" description="Disordered" evidence="2">
    <location>
        <begin position="22"/>
        <end position="48"/>
    </location>
</feature>
<name>A0A5K7SDC3_9BACT</name>
<evidence type="ECO:0000256" key="1">
    <source>
        <dbReference type="SAM" id="Coils"/>
    </source>
</evidence>
<dbReference type="Gene3D" id="1.20.120.1490">
    <property type="match status" value="1"/>
</dbReference>
<evidence type="ECO:0000313" key="4">
    <source>
        <dbReference type="EMBL" id="BBE19602.1"/>
    </source>
</evidence>
<feature type="region of interest" description="Disordered" evidence="2">
    <location>
        <begin position="125"/>
        <end position="151"/>
    </location>
</feature>
<feature type="compositionally biased region" description="Gly residues" evidence="2">
    <location>
        <begin position="142"/>
        <end position="151"/>
    </location>
</feature>
<dbReference type="RefSeq" id="WP_318347833.1">
    <property type="nucleotide sequence ID" value="NZ_AP018694.1"/>
</dbReference>
<evidence type="ECO:0000256" key="3">
    <source>
        <dbReference type="SAM" id="SignalP"/>
    </source>
</evidence>
<feature type="coiled-coil region" evidence="1">
    <location>
        <begin position="89"/>
        <end position="116"/>
    </location>
</feature>
<organism evidence="4 5">
    <name type="scientific">Aquipluma nitroreducens</name>
    <dbReference type="NCBI Taxonomy" id="2010828"/>
    <lineage>
        <taxon>Bacteria</taxon>
        <taxon>Pseudomonadati</taxon>
        <taxon>Bacteroidota</taxon>
        <taxon>Bacteroidia</taxon>
        <taxon>Marinilabiliales</taxon>
        <taxon>Prolixibacteraceae</taxon>
        <taxon>Aquipluma</taxon>
    </lineage>
</organism>
<dbReference type="KEGG" id="anf:AQPE_3788"/>
<feature type="compositionally biased region" description="Polar residues" evidence="2">
    <location>
        <begin position="31"/>
        <end position="43"/>
    </location>
</feature>
<keyword evidence="3" id="KW-0732">Signal</keyword>
<accession>A0A5K7SDC3</accession>
<evidence type="ECO:0000313" key="5">
    <source>
        <dbReference type="Proteomes" id="UP001193389"/>
    </source>
</evidence>
<sequence length="151" mass="17420">MKKLGVLFMILLFASGITYAQRGSDERPSKTMEQGRSGAQPQMNPEEMLKRQTQRLVDELKLNKDQEAKVTAINKKYMGKQSFDFSKMRDASDDERAKMREEMQKIQAEKNKEIKALLTPEQVKIFDENQKKREEMRKNGQGRMGGFGGPQ</sequence>
<evidence type="ECO:0008006" key="6">
    <source>
        <dbReference type="Google" id="ProtNLM"/>
    </source>
</evidence>
<gene>
    <name evidence="4" type="ORF">AQPE_3788</name>
</gene>
<feature type="compositionally biased region" description="Basic and acidic residues" evidence="2">
    <location>
        <begin position="125"/>
        <end position="138"/>
    </location>
</feature>
<proteinExistence type="predicted"/>
<dbReference type="Proteomes" id="UP001193389">
    <property type="component" value="Chromosome"/>
</dbReference>
<reference evidence="4" key="1">
    <citation type="journal article" date="2020" name="Int. J. Syst. Evol. Microbiol.">
        <title>Aquipluma nitroreducens gen. nov. sp. nov., a novel facultatively anaerobic bacterium isolated from a freshwater lake.</title>
        <authorList>
            <person name="Watanabe M."/>
            <person name="Kojima H."/>
            <person name="Fukui M."/>
        </authorList>
    </citation>
    <scope>NUCLEOTIDE SEQUENCE</scope>
    <source>
        <strain evidence="4">MeG22</strain>
    </source>
</reference>
<feature type="signal peptide" evidence="3">
    <location>
        <begin position="1"/>
        <end position="20"/>
    </location>
</feature>
<keyword evidence="1" id="KW-0175">Coiled coil</keyword>
<feature type="chain" id="PRO_5024301434" description="P pilus assembly/Cpx signaling pathway, periplasmic inhibitor/zinc-resistance associated protein" evidence="3">
    <location>
        <begin position="21"/>
        <end position="151"/>
    </location>
</feature>
<dbReference type="EMBL" id="AP018694">
    <property type="protein sequence ID" value="BBE19602.1"/>
    <property type="molecule type" value="Genomic_DNA"/>
</dbReference>
<keyword evidence="5" id="KW-1185">Reference proteome</keyword>